<feature type="signal peptide" evidence="2">
    <location>
        <begin position="1"/>
        <end position="28"/>
    </location>
</feature>
<keyword evidence="2" id="KW-0732">Signal</keyword>
<dbReference type="RefSeq" id="XP_067545060.1">
    <property type="nucleotide sequence ID" value="XM_067689260.1"/>
</dbReference>
<proteinExistence type="predicted"/>
<name>A0A177EHB2_9MICR</name>
<feature type="transmembrane region" description="Helical" evidence="1">
    <location>
        <begin position="114"/>
        <end position="134"/>
    </location>
</feature>
<dbReference type="SUPFAM" id="SSF82109">
    <property type="entry name" value="MIR domain"/>
    <property type="match status" value="1"/>
</dbReference>
<evidence type="ECO:0000256" key="2">
    <source>
        <dbReference type="SAM" id="SignalP"/>
    </source>
</evidence>
<organism evidence="3 4">
    <name type="scientific">Nematocida displodere</name>
    <dbReference type="NCBI Taxonomy" id="1805483"/>
    <lineage>
        <taxon>Eukaryota</taxon>
        <taxon>Fungi</taxon>
        <taxon>Fungi incertae sedis</taxon>
        <taxon>Microsporidia</taxon>
        <taxon>Nematocida</taxon>
    </lineage>
</organism>
<dbReference type="OrthoDB" id="292747at2759"/>
<sequence length="457" mass="49664">MQAQTKGGIKNRVATLAIGSVILLSVISNVPREENKCPAILKTVVDYAFGICSHTNEVIGTVSILGLAFLVGSSMLKGVLVLVLLLNSENLPLLLSHDSFVVLLSTVIHATDMWWLSVFLPSLSPLAYGSVLCVCLKKRSLLPLALAFALACTLYSIPEIQKDDTPLMSSDVLYLNSKGLMVSPGSGVYHQSEDGKYGSGSQTLFGVGEKHGWRVVVDELGGNPPPSVVLTSGQVVHLQHLGTQCFLQTFDVASPLTITNQEVSCVPGTNPNTKFMLVSRSGAPSLGKSILADESFFVKHLETGVFVTMLKRRREEGFEVNGEKETGKDVFRGPVGSLWRSVPPKKTSFRALIQGTSATRILARVQKYLKIMGTGPANGYISRISTLFMTFFAMACFRALSNAQVRVEILSHLFDFAIAYLFRGSKTWLFCSAGITGLRHGLDLHEVAASLWKKPFY</sequence>
<dbReference type="VEuPathDB" id="MicrosporidiaDB:NEDG_01842"/>
<feature type="transmembrane region" description="Helical" evidence="1">
    <location>
        <begin position="141"/>
        <end position="158"/>
    </location>
</feature>
<keyword evidence="1" id="KW-0812">Transmembrane</keyword>
<gene>
    <name evidence="3" type="ORF">NEDG_01842</name>
</gene>
<keyword evidence="1" id="KW-1133">Transmembrane helix</keyword>
<reference evidence="3 4" key="1">
    <citation type="submission" date="2016-02" db="EMBL/GenBank/DDBJ databases">
        <title>Discovery of a natural microsporidian pathogen with a broad tissue tropism in Caenorhabditis elegans.</title>
        <authorList>
            <person name="Luallen R.J."/>
            <person name="Reinke A.W."/>
            <person name="Tong L."/>
            <person name="Botts M.R."/>
            <person name="Felix M.-A."/>
            <person name="Troemel E.R."/>
        </authorList>
    </citation>
    <scope>NUCLEOTIDE SEQUENCE [LARGE SCALE GENOMIC DNA]</scope>
    <source>
        <strain evidence="3 4">JUm2807</strain>
    </source>
</reference>
<dbReference type="InterPro" id="IPR036300">
    <property type="entry name" value="MIR_dom_sf"/>
</dbReference>
<evidence type="ECO:0000256" key="1">
    <source>
        <dbReference type="SAM" id="Phobius"/>
    </source>
</evidence>
<dbReference type="Proteomes" id="UP000185944">
    <property type="component" value="Unassembled WGS sequence"/>
</dbReference>
<comment type="caution">
    <text evidence="3">The sequence shown here is derived from an EMBL/GenBank/DDBJ whole genome shotgun (WGS) entry which is preliminary data.</text>
</comment>
<dbReference type="AlphaFoldDB" id="A0A177EHB2"/>
<evidence type="ECO:0000313" key="4">
    <source>
        <dbReference type="Proteomes" id="UP000185944"/>
    </source>
</evidence>
<feature type="transmembrane region" description="Helical" evidence="1">
    <location>
        <begin position="64"/>
        <end position="86"/>
    </location>
</feature>
<feature type="chain" id="PRO_5008060451" evidence="2">
    <location>
        <begin position="29"/>
        <end position="457"/>
    </location>
</feature>
<accession>A0A177EHB2</accession>
<evidence type="ECO:0000313" key="3">
    <source>
        <dbReference type="EMBL" id="OAG31364.1"/>
    </source>
</evidence>
<dbReference type="Gene3D" id="2.80.10.50">
    <property type="match status" value="1"/>
</dbReference>
<keyword evidence="4" id="KW-1185">Reference proteome</keyword>
<keyword evidence="1" id="KW-0472">Membrane</keyword>
<dbReference type="GeneID" id="93648192"/>
<dbReference type="EMBL" id="LTDL01000019">
    <property type="protein sequence ID" value="OAG31364.1"/>
    <property type="molecule type" value="Genomic_DNA"/>
</dbReference>
<protein>
    <submittedName>
        <fullName evidence="3">Uncharacterized protein</fullName>
    </submittedName>
</protein>